<gene>
    <name evidence="8" type="ORF">DIC66_16680</name>
</gene>
<protein>
    <submittedName>
        <fullName evidence="8">Methyl-accepting chemotaxis protein</fullName>
    </submittedName>
</protein>
<accession>A0A3E1R9D1</accession>
<keyword evidence="4" id="KW-0807">Transducer</keyword>
<keyword evidence="2" id="KW-0488">Methylation</keyword>
<dbReference type="RefSeq" id="WP_117179226.1">
    <property type="nucleotide sequence ID" value="NZ_QFZK01000012.1"/>
</dbReference>
<evidence type="ECO:0000313" key="8">
    <source>
        <dbReference type="EMBL" id="RFO95821.1"/>
    </source>
</evidence>
<dbReference type="Gene3D" id="1.10.287.950">
    <property type="entry name" value="Methyl-accepting chemotaxis protein"/>
    <property type="match status" value="1"/>
</dbReference>
<dbReference type="CDD" id="cd06225">
    <property type="entry name" value="HAMP"/>
    <property type="match status" value="1"/>
</dbReference>
<dbReference type="PROSITE" id="PS50885">
    <property type="entry name" value="HAMP"/>
    <property type="match status" value="1"/>
</dbReference>
<comment type="caution">
    <text evidence="8">The sequence shown here is derived from an EMBL/GenBank/DDBJ whole genome shotgun (WGS) entry which is preliminary data.</text>
</comment>
<name>A0A3E1R9D1_9BURK</name>
<dbReference type="GO" id="GO:0007165">
    <property type="term" value="P:signal transduction"/>
    <property type="evidence" value="ECO:0007669"/>
    <property type="project" value="UniProtKB-KW"/>
</dbReference>
<dbReference type="GO" id="GO:0004888">
    <property type="term" value="F:transmembrane signaling receptor activity"/>
    <property type="evidence" value="ECO:0007669"/>
    <property type="project" value="TreeGrafter"/>
</dbReference>
<sequence length="651" mass="68315">MPLLHRLNLMQKFLILGLISVLMALLPTALYFSRSLSEVQGAQKEASVATAVVLLNKVVQLTQTHRGLSAGALNGNEALAARRPGMRDKVVQAAAAFDAEIKTAHASPKVLQDWSDLQQRWTALEKDVTAAQIKSADSTKQHTQLITGLLTLNEEILAEFGLSLDPDPDTYFLIQATLVNLPWLTENLGIMRAQGAGFLTLGNLPPEGRASLQGLNKRALELKSEMARNLGRAASTNADIQSQLTGTAKDKEALVVQALALADAQLISAQEITYAAPAYFDAFTRTIDGLYEFNALAMQNLTQSLQGRVTHLRTNQLLVALALLGGLAAALALTIAFARSITGPVHEAVAVAQAVAQGDLTVEVPVRGNNELGQLMQALLAMRDHLSQVVQQVRGGSEGVATASAEIASGNHDLSARTESQASALEQTAASMEELSATVNQNADNARQANQLALNASTVAVKGGAVVAQVVSTMHGINEASNKISDIISVIDGIAFQTNILALNAAVEAARAGDQGRGFAVVASEVRSLAGRSAEAAKEIKALINTSVERVNHGTSLVDQAGSTMADVVASIKRVTDIMAEISAASTEQSLGVSQVGEAVTQMDQATQQNAALVEQMAAAASSLKSQAQELVQTVAVFQLGSAGGRKLALR</sequence>
<dbReference type="EMBL" id="QFZK01000012">
    <property type="protein sequence ID" value="RFO95821.1"/>
    <property type="molecule type" value="Genomic_DNA"/>
</dbReference>
<feature type="transmembrane region" description="Helical" evidence="5">
    <location>
        <begin position="12"/>
        <end position="32"/>
    </location>
</feature>
<dbReference type="InterPro" id="IPR004089">
    <property type="entry name" value="MCPsignal_dom"/>
</dbReference>
<dbReference type="SUPFAM" id="SSF58104">
    <property type="entry name" value="Methyl-accepting chemotaxis protein (MCP) signaling domain"/>
    <property type="match status" value="1"/>
</dbReference>
<dbReference type="Pfam" id="PF00015">
    <property type="entry name" value="MCPsignal"/>
    <property type="match status" value="1"/>
</dbReference>
<reference evidence="8 9" key="1">
    <citation type="submission" date="2018-05" db="EMBL/GenBank/DDBJ databases">
        <title>Rhodoferax soyangensis sp.nov., isolated from an oligotrophic freshwater lake.</title>
        <authorList>
            <person name="Park M."/>
        </authorList>
    </citation>
    <scope>NUCLEOTIDE SEQUENCE [LARGE SCALE GENOMIC DNA]</scope>
    <source>
        <strain evidence="8 9">IMCC26218</strain>
    </source>
</reference>
<dbReference type="FunFam" id="1.10.287.950:FF:000001">
    <property type="entry name" value="Methyl-accepting chemotaxis sensory transducer"/>
    <property type="match status" value="1"/>
</dbReference>
<feature type="domain" description="Methyl-accepting transducer" evidence="6">
    <location>
        <begin position="396"/>
        <end position="625"/>
    </location>
</feature>
<keyword evidence="5" id="KW-0472">Membrane</keyword>
<evidence type="ECO:0000256" key="4">
    <source>
        <dbReference type="PROSITE-ProRule" id="PRU00284"/>
    </source>
</evidence>
<dbReference type="OrthoDB" id="343520at2"/>
<proteinExistence type="inferred from homology"/>
<evidence type="ECO:0000259" key="7">
    <source>
        <dbReference type="PROSITE" id="PS50885"/>
    </source>
</evidence>
<evidence type="ECO:0000256" key="3">
    <source>
        <dbReference type="ARBA" id="ARBA00029447"/>
    </source>
</evidence>
<evidence type="ECO:0000256" key="5">
    <source>
        <dbReference type="SAM" id="Phobius"/>
    </source>
</evidence>
<organism evidence="8 9">
    <name type="scientific">Rhodoferax lacus</name>
    <dbReference type="NCBI Taxonomy" id="2184758"/>
    <lineage>
        <taxon>Bacteria</taxon>
        <taxon>Pseudomonadati</taxon>
        <taxon>Pseudomonadota</taxon>
        <taxon>Betaproteobacteria</taxon>
        <taxon>Burkholderiales</taxon>
        <taxon>Comamonadaceae</taxon>
        <taxon>Rhodoferax</taxon>
    </lineage>
</organism>
<keyword evidence="5" id="KW-1133">Transmembrane helix</keyword>
<evidence type="ECO:0000313" key="9">
    <source>
        <dbReference type="Proteomes" id="UP000260665"/>
    </source>
</evidence>
<dbReference type="CDD" id="cd11386">
    <property type="entry name" value="MCP_signal"/>
    <property type="match status" value="1"/>
</dbReference>
<keyword evidence="5" id="KW-0812">Transmembrane</keyword>
<dbReference type="SMART" id="SM00304">
    <property type="entry name" value="HAMP"/>
    <property type="match status" value="1"/>
</dbReference>
<evidence type="ECO:0000259" key="6">
    <source>
        <dbReference type="PROSITE" id="PS50111"/>
    </source>
</evidence>
<dbReference type="Proteomes" id="UP000260665">
    <property type="component" value="Unassembled WGS sequence"/>
</dbReference>
<dbReference type="SMART" id="SM00283">
    <property type="entry name" value="MA"/>
    <property type="match status" value="1"/>
</dbReference>
<evidence type="ECO:0000256" key="2">
    <source>
        <dbReference type="ARBA" id="ARBA00022481"/>
    </source>
</evidence>
<dbReference type="PROSITE" id="PS50111">
    <property type="entry name" value="CHEMOTAXIS_TRANSDUC_2"/>
    <property type="match status" value="1"/>
</dbReference>
<dbReference type="InterPro" id="IPR051310">
    <property type="entry name" value="MCP_chemotaxis"/>
</dbReference>
<comment type="subcellular location">
    <subcellularLocation>
        <location evidence="1">Membrane</location>
    </subcellularLocation>
</comment>
<comment type="similarity">
    <text evidence="3">Belongs to the methyl-accepting chemotaxis (MCP) protein family.</text>
</comment>
<dbReference type="GO" id="GO:0006935">
    <property type="term" value="P:chemotaxis"/>
    <property type="evidence" value="ECO:0007669"/>
    <property type="project" value="TreeGrafter"/>
</dbReference>
<dbReference type="AlphaFoldDB" id="A0A3E1R9D1"/>
<dbReference type="GO" id="GO:0005886">
    <property type="term" value="C:plasma membrane"/>
    <property type="evidence" value="ECO:0007669"/>
    <property type="project" value="TreeGrafter"/>
</dbReference>
<dbReference type="InterPro" id="IPR003660">
    <property type="entry name" value="HAMP_dom"/>
</dbReference>
<keyword evidence="9" id="KW-1185">Reference proteome</keyword>
<dbReference type="Pfam" id="PF00672">
    <property type="entry name" value="HAMP"/>
    <property type="match status" value="1"/>
</dbReference>
<dbReference type="PANTHER" id="PTHR43531">
    <property type="entry name" value="PROTEIN ICFG"/>
    <property type="match status" value="1"/>
</dbReference>
<dbReference type="PANTHER" id="PTHR43531:SF14">
    <property type="entry name" value="METHYL-ACCEPTING CHEMOTAXIS PROTEIN I-RELATED"/>
    <property type="match status" value="1"/>
</dbReference>
<evidence type="ECO:0000256" key="1">
    <source>
        <dbReference type="ARBA" id="ARBA00004370"/>
    </source>
</evidence>
<feature type="domain" description="HAMP" evidence="7">
    <location>
        <begin position="339"/>
        <end position="391"/>
    </location>
</feature>